<dbReference type="CDD" id="cd02440">
    <property type="entry name" value="AdoMet_MTases"/>
    <property type="match status" value="1"/>
</dbReference>
<dbReference type="GO" id="GO:0051536">
    <property type="term" value="F:iron-sulfur cluster binding"/>
    <property type="evidence" value="ECO:0007669"/>
    <property type="project" value="UniProtKB-KW"/>
</dbReference>
<dbReference type="SFLD" id="SFLDG01067">
    <property type="entry name" value="SPASM/twitch_domain_containing"/>
    <property type="match status" value="1"/>
</dbReference>
<evidence type="ECO:0000256" key="4">
    <source>
        <dbReference type="ARBA" id="ARBA00023004"/>
    </source>
</evidence>
<dbReference type="CDD" id="cd01335">
    <property type="entry name" value="Radical_SAM"/>
    <property type="match status" value="1"/>
</dbReference>
<protein>
    <recommendedName>
        <fullName evidence="6">Radical SAM core domain-containing protein</fullName>
    </recommendedName>
</protein>
<evidence type="ECO:0000256" key="2">
    <source>
        <dbReference type="ARBA" id="ARBA00022691"/>
    </source>
</evidence>
<keyword evidence="3" id="KW-0479">Metal-binding</keyword>
<accession>A0A5K7ZW42</accession>
<dbReference type="SUPFAM" id="SSF102114">
    <property type="entry name" value="Radical SAM enzymes"/>
    <property type="match status" value="1"/>
</dbReference>
<evidence type="ECO:0000313" key="7">
    <source>
        <dbReference type="EMBL" id="BBO84331.1"/>
    </source>
</evidence>
<dbReference type="KEGG" id="dov:DSCO28_48970"/>
<proteinExistence type="predicted"/>
<dbReference type="PROSITE" id="PS51918">
    <property type="entry name" value="RADICAL_SAM"/>
    <property type="match status" value="1"/>
</dbReference>
<organism evidence="7 8">
    <name type="scientific">Desulfosarcina ovata subsp. sediminis</name>
    <dbReference type="NCBI Taxonomy" id="885957"/>
    <lineage>
        <taxon>Bacteria</taxon>
        <taxon>Pseudomonadati</taxon>
        <taxon>Thermodesulfobacteriota</taxon>
        <taxon>Desulfobacteria</taxon>
        <taxon>Desulfobacterales</taxon>
        <taxon>Desulfosarcinaceae</taxon>
        <taxon>Desulfosarcina</taxon>
    </lineage>
</organism>
<dbReference type="SUPFAM" id="SSF53335">
    <property type="entry name" value="S-adenosyl-L-methionine-dependent methyltransferases"/>
    <property type="match status" value="1"/>
</dbReference>
<dbReference type="PANTHER" id="PTHR11228">
    <property type="entry name" value="RADICAL SAM DOMAIN PROTEIN"/>
    <property type="match status" value="1"/>
</dbReference>
<dbReference type="Pfam" id="PF18978">
    <property type="entry name" value="DUF5714"/>
    <property type="match status" value="1"/>
</dbReference>
<name>A0A5K7ZW42_9BACT</name>
<dbReference type="InterPro" id="IPR043768">
    <property type="entry name" value="DUF5714"/>
</dbReference>
<keyword evidence="5" id="KW-0411">Iron-sulfur</keyword>
<dbReference type="InterPro" id="IPR013785">
    <property type="entry name" value="Aldolase_TIM"/>
</dbReference>
<dbReference type="GO" id="GO:0046872">
    <property type="term" value="F:metal ion binding"/>
    <property type="evidence" value="ECO:0007669"/>
    <property type="project" value="UniProtKB-KW"/>
</dbReference>
<evidence type="ECO:0000256" key="3">
    <source>
        <dbReference type="ARBA" id="ARBA00022723"/>
    </source>
</evidence>
<keyword evidence="4" id="KW-0408">Iron</keyword>
<dbReference type="EMBL" id="AP021876">
    <property type="protein sequence ID" value="BBO84331.1"/>
    <property type="molecule type" value="Genomic_DNA"/>
</dbReference>
<dbReference type="Proteomes" id="UP000425960">
    <property type="component" value="Chromosome"/>
</dbReference>
<feature type="domain" description="Radical SAM core" evidence="6">
    <location>
        <begin position="84"/>
        <end position="295"/>
    </location>
</feature>
<dbReference type="InterPro" id="IPR025714">
    <property type="entry name" value="Methyltranfer_dom"/>
</dbReference>
<keyword evidence="2" id="KW-0949">S-adenosyl-L-methionine</keyword>
<dbReference type="GO" id="GO:0003824">
    <property type="term" value="F:catalytic activity"/>
    <property type="evidence" value="ECO:0007669"/>
    <property type="project" value="InterPro"/>
</dbReference>
<dbReference type="Gene3D" id="3.20.20.70">
    <property type="entry name" value="Aldolase class I"/>
    <property type="match status" value="1"/>
</dbReference>
<dbReference type="Pfam" id="PF13847">
    <property type="entry name" value="Methyltransf_31"/>
    <property type="match status" value="1"/>
</dbReference>
<evidence type="ECO:0000259" key="6">
    <source>
        <dbReference type="PROSITE" id="PS51918"/>
    </source>
</evidence>
<sequence>MKRPDLSQWKRLEFNDTPIYLQPELPLWIIPTTAGDAYIQRIQNGGALNNGFDPLGMTRARQLIGQMSIAAPEPYLGRASVLGLDRLEECWFHITDRCNLACRHCLFACSPKTRTTLSLEDFHTAFLQSFDLGARLFFITGGEPLIHPDFPQICRTILEYSEQNHLVILTNGLLLEERWETISALPRQRIHLQISLDGDRATHDRLRGAGSYDRLVRVLGWVGKSGIDTNLAMAVDRDNLTAMSHPVEVARAHGIRGVHYLWLLVTGNARPETALDPEPLFNGLIAANKRARGANIEIDNISSLAGRIFSPPGTRHDLGGGGWTSIAVGPDGRIYPTPALIGQGPACAGHIREGIETVWRKSDFFAQLRGLSVATDPDEATDPLRYLIGGSDMDHSYYAAGRFSGADPHRRLYRQLALWLMSEAAVETADDDRPRIRLKMGDRLLSCDNGGNGVSLTHSNCVLSVASAREVVGAFYTQAAVTPNTDIINPVCYAEDEIAHIPDSARVRSYGCGSPVMDADLQPGEVLVDLGAGAGVECFIAAKKVSQAGAVFGIDMTDDMLALANGATGRVARNLGYANVSFKKGYLEAIPLNDRTADAVISNCVVNLSEDKQRTFSEIYRILKPGGRLVISDVTTDTLPPAAILNDAKLRGECISGAMLQSRLVSLLESIGFERIQILKRFFYREVQGHRFHSLTFTAYRPEKPTTRPVIYPGPFAAVITDGGQVLLRGETTEVPWSGTDADSNALFLLDDTGTVIGAQGENTCACYTPPEAQHAAEPASSPGVRLLNGCMRCGSPLEYLTADRPMTCCFCGETLPANAVCTNGHFVCDRCHSQDADLVVRRICQTTAETDMITLINTIRSHPAVPLHGPEHHFAIAGAIVATYRNRGGDVADADIQTAIDRGKGIPGGTCGFWGGCGAPLGAGIAFGVILKSTPLTPTQRKIVQDLTGALIAGISRVEAARCCQREVWTVLKAVAVQSREILPIALKAEGDTRCRQRHLNKECPGKVCPWWEDRGHLS</sequence>
<dbReference type="SFLD" id="SFLDS00029">
    <property type="entry name" value="Radical_SAM"/>
    <property type="match status" value="1"/>
</dbReference>
<dbReference type="AlphaFoldDB" id="A0A5K7ZW42"/>
<dbReference type="InterPro" id="IPR029063">
    <property type="entry name" value="SAM-dependent_MTases_sf"/>
</dbReference>
<dbReference type="RefSeq" id="WP_173179793.1">
    <property type="nucleotide sequence ID" value="NZ_AP021876.1"/>
</dbReference>
<evidence type="ECO:0000313" key="8">
    <source>
        <dbReference type="Proteomes" id="UP000425960"/>
    </source>
</evidence>
<evidence type="ECO:0000256" key="1">
    <source>
        <dbReference type="ARBA" id="ARBA00001966"/>
    </source>
</evidence>
<reference evidence="7 8" key="1">
    <citation type="submission" date="2019-11" db="EMBL/GenBank/DDBJ databases">
        <title>Comparative genomics of hydrocarbon-degrading Desulfosarcina strains.</title>
        <authorList>
            <person name="Watanabe M."/>
            <person name="Kojima H."/>
            <person name="Fukui M."/>
        </authorList>
    </citation>
    <scope>NUCLEOTIDE SEQUENCE [LARGE SCALE GENOMIC DNA]</scope>
    <source>
        <strain evidence="7 8">28bB2T</strain>
    </source>
</reference>
<dbReference type="InterPro" id="IPR050377">
    <property type="entry name" value="Radical_SAM_PqqE_MftC-like"/>
</dbReference>
<dbReference type="InterPro" id="IPR058240">
    <property type="entry name" value="rSAM_sf"/>
</dbReference>
<dbReference type="PANTHER" id="PTHR11228:SF7">
    <property type="entry name" value="PQQA PEPTIDE CYCLASE"/>
    <property type="match status" value="1"/>
</dbReference>
<dbReference type="Gene3D" id="3.40.50.150">
    <property type="entry name" value="Vaccinia Virus protein VP39"/>
    <property type="match status" value="1"/>
</dbReference>
<comment type="cofactor">
    <cofactor evidence="1">
        <name>[4Fe-4S] cluster</name>
        <dbReference type="ChEBI" id="CHEBI:49883"/>
    </cofactor>
</comment>
<dbReference type="Pfam" id="PF04055">
    <property type="entry name" value="Radical_SAM"/>
    <property type="match status" value="1"/>
</dbReference>
<evidence type="ECO:0000256" key="5">
    <source>
        <dbReference type="ARBA" id="ARBA00023014"/>
    </source>
</evidence>
<gene>
    <name evidence="7" type="ORF">DSCO28_48970</name>
</gene>
<dbReference type="InterPro" id="IPR007197">
    <property type="entry name" value="rSAM"/>
</dbReference>